<keyword evidence="5 6" id="KW-0472">Membrane</keyword>
<evidence type="ECO:0000256" key="1">
    <source>
        <dbReference type="ARBA" id="ARBA00004651"/>
    </source>
</evidence>
<evidence type="ECO:0000313" key="14">
    <source>
        <dbReference type="Proteomes" id="UP000284779"/>
    </source>
</evidence>
<gene>
    <name evidence="11" type="ORF">DW018_10675</name>
    <name evidence="10" type="ORF">DW652_09150</name>
    <name evidence="9" type="ORF">DW918_05285</name>
    <name evidence="8" type="ORF">DW929_08580</name>
    <name evidence="7" type="ORF">DW944_08350</name>
</gene>
<feature type="transmembrane region" description="Helical" evidence="6">
    <location>
        <begin position="88"/>
        <end position="109"/>
    </location>
</feature>
<dbReference type="EMBL" id="QSFD01000007">
    <property type="protein sequence ID" value="RHA18065.1"/>
    <property type="molecule type" value="Genomic_DNA"/>
</dbReference>
<evidence type="ECO:0000313" key="11">
    <source>
        <dbReference type="EMBL" id="RHL43566.1"/>
    </source>
</evidence>
<evidence type="ECO:0000313" key="9">
    <source>
        <dbReference type="EMBL" id="RHA80895.1"/>
    </source>
</evidence>
<dbReference type="InterPro" id="IPR001851">
    <property type="entry name" value="ABC_transp_permease"/>
</dbReference>
<feature type="transmembrane region" description="Helical" evidence="6">
    <location>
        <begin position="193"/>
        <end position="210"/>
    </location>
</feature>
<sequence>MIELQYYLSNVPDCLIYGLLAMGIYISLRILDIPDLTTEGSFGFGAVISVLVALAGHPILALFAGMIAGGFAGVITGFLQTKLKVHPVLAGIITMSGLYSINLVCYSLTEKGATTNLSYNKITVFEKIKQLLLIRGQFETSMVKTVVSLIIVIIVLLIVIWFFKTHIGLCIRATGDNPDMVRASSINVDRTKIIGLMLANGLIGLSGALSSQSLGYSDVNTANGTLIYGLAAVIIGEAIFGKRGATIGLISAVTGSVIYKLIVAFVIRENLFGELSSNLMKFTCALIVAITLAVPAIKQKMAENKQRKAAR</sequence>
<dbReference type="Proteomes" id="UP000286186">
    <property type="component" value="Unassembled WGS sequence"/>
</dbReference>
<evidence type="ECO:0000313" key="15">
    <source>
        <dbReference type="Proteomes" id="UP000285740"/>
    </source>
</evidence>
<feature type="transmembrane region" description="Helical" evidence="6">
    <location>
        <begin position="279"/>
        <end position="297"/>
    </location>
</feature>
<feature type="transmembrane region" description="Helical" evidence="6">
    <location>
        <begin position="43"/>
        <end position="76"/>
    </location>
</feature>
<dbReference type="Proteomes" id="UP000285740">
    <property type="component" value="Unassembled WGS sequence"/>
</dbReference>
<evidence type="ECO:0000256" key="6">
    <source>
        <dbReference type="SAM" id="Phobius"/>
    </source>
</evidence>
<evidence type="ECO:0000256" key="2">
    <source>
        <dbReference type="ARBA" id="ARBA00022475"/>
    </source>
</evidence>
<organism evidence="10 16">
    <name type="scientific">Eubacterium ventriosum</name>
    <dbReference type="NCBI Taxonomy" id="39496"/>
    <lineage>
        <taxon>Bacteria</taxon>
        <taxon>Bacillati</taxon>
        <taxon>Bacillota</taxon>
        <taxon>Clostridia</taxon>
        <taxon>Eubacteriales</taxon>
        <taxon>Eubacteriaceae</taxon>
        <taxon>Eubacterium</taxon>
    </lineage>
</organism>
<evidence type="ECO:0000313" key="7">
    <source>
        <dbReference type="EMBL" id="RHA18065.1"/>
    </source>
</evidence>
<dbReference type="RefSeq" id="WP_117900611.1">
    <property type="nucleotide sequence ID" value="NZ_CABJDQ010000008.1"/>
</dbReference>
<comment type="caution">
    <text evidence="10">The sequence shown here is derived from an EMBL/GenBank/DDBJ whole genome shotgun (WGS) entry which is preliminary data.</text>
</comment>
<dbReference type="PANTHER" id="PTHR32196">
    <property type="entry name" value="ABC TRANSPORTER PERMEASE PROTEIN YPHD-RELATED-RELATED"/>
    <property type="match status" value="1"/>
</dbReference>
<keyword evidence="14" id="KW-1185">Reference proteome</keyword>
<feature type="transmembrane region" description="Helical" evidence="6">
    <location>
        <begin position="142"/>
        <end position="163"/>
    </location>
</feature>
<feature type="transmembrane region" description="Helical" evidence="6">
    <location>
        <begin position="14"/>
        <end position="31"/>
    </location>
</feature>
<dbReference type="Proteomes" id="UP000283314">
    <property type="component" value="Unassembled WGS sequence"/>
</dbReference>
<accession>A0A414R5A4</accession>
<dbReference type="EMBL" id="QROT01000008">
    <property type="protein sequence ID" value="RHL43566.1"/>
    <property type="molecule type" value="Genomic_DNA"/>
</dbReference>
<feature type="transmembrane region" description="Helical" evidence="6">
    <location>
        <begin position="222"/>
        <end position="240"/>
    </location>
</feature>
<dbReference type="EMBL" id="QRHR01000008">
    <property type="protein sequence ID" value="RHF88182.1"/>
    <property type="molecule type" value="Genomic_DNA"/>
</dbReference>
<dbReference type="GO" id="GO:0005886">
    <property type="term" value="C:plasma membrane"/>
    <property type="evidence" value="ECO:0007669"/>
    <property type="project" value="UniProtKB-SubCell"/>
</dbReference>
<dbReference type="PANTHER" id="PTHR32196:SF69">
    <property type="entry name" value="BRANCHED-CHAIN AMINO ACID TRANSPORT SYSTEM, PERMEASE PROTEIN"/>
    <property type="match status" value="1"/>
</dbReference>
<evidence type="ECO:0000313" key="12">
    <source>
        <dbReference type="Proteomes" id="UP000283314"/>
    </source>
</evidence>
<dbReference type="GO" id="GO:0022857">
    <property type="term" value="F:transmembrane transporter activity"/>
    <property type="evidence" value="ECO:0007669"/>
    <property type="project" value="InterPro"/>
</dbReference>
<evidence type="ECO:0000313" key="13">
    <source>
        <dbReference type="Proteomes" id="UP000284598"/>
    </source>
</evidence>
<keyword evidence="4 6" id="KW-1133">Transmembrane helix</keyword>
<feature type="transmembrane region" description="Helical" evidence="6">
    <location>
        <begin position="247"/>
        <end position="267"/>
    </location>
</feature>
<dbReference type="Proteomes" id="UP000284598">
    <property type="component" value="Unassembled WGS sequence"/>
</dbReference>
<dbReference type="Pfam" id="PF02653">
    <property type="entry name" value="BPD_transp_2"/>
    <property type="match status" value="1"/>
</dbReference>
<name>A0A414R5A4_9FIRM</name>
<dbReference type="AlphaFoldDB" id="A0A414R5A4"/>
<dbReference type="Proteomes" id="UP000284779">
    <property type="component" value="Unassembled WGS sequence"/>
</dbReference>
<keyword evidence="3 6" id="KW-0812">Transmembrane</keyword>
<proteinExistence type="predicted"/>
<keyword evidence="2" id="KW-1003">Cell membrane</keyword>
<dbReference type="GeneID" id="66467707"/>
<comment type="subcellular location">
    <subcellularLocation>
        <location evidence="1">Cell membrane</location>
        <topology evidence="1">Multi-pass membrane protein</topology>
    </subcellularLocation>
</comment>
<protein>
    <submittedName>
        <fullName evidence="10">ABC transporter permease</fullName>
    </submittedName>
</protein>
<dbReference type="EMBL" id="QSFO01000009">
    <property type="protein sequence ID" value="RHA53697.1"/>
    <property type="molecule type" value="Genomic_DNA"/>
</dbReference>
<evidence type="ECO:0000313" key="10">
    <source>
        <dbReference type="EMBL" id="RHF88182.1"/>
    </source>
</evidence>
<evidence type="ECO:0000313" key="8">
    <source>
        <dbReference type="EMBL" id="RHA53697.1"/>
    </source>
</evidence>
<evidence type="ECO:0000256" key="3">
    <source>
        <dbReference type="ARBA" id="ARBA00022692"/>
    </source>
</evidence>
<dbReference type="CDD" id="cd06574">
    <property type="entry name" value="TM_PBP1_branched-chain-AA_like"/>
    <property type="match status" value="1"/>
</dbReference>
<reference evidence="12 13" key="1">
    <citation type="submission" date="2018-08" db="EMBL/GenBank/DDBJ databases">
        <title>A genome reference for cultivated species of the human gut microbiota.</title>
        <authorList>
            <person name="Zou Y."/>
            <person name="Xue W."/>
            <person name="Luo G."/>
        </authorList>
    </citation>
    <scope>NUCLEOTIDE SEQUENCE [LARGE SCALE GENOMIC DNA]</scope>
    <source>
        <strain evidence="11 12">AF37-4</strain>
        <strain evidence="10 16">AM23-22</strain>
        <strain evidence="9 15">AM42-30</strain>
        <strain evidence="8 13">AM43-2</strain>
        <strain evidence="7 14">AM44-11BH</strain>
    </source>
</reference>
<evidence type="ECO:0000256" key="5">
    <source>
        <dbReference type="ARBA" id="ARBA00023136"/>
    </source>
</evidence>
<evidence type="ECO:0000313" key="16">
    <source>
        <dbReference type="Proteomes" id="UP000286186"/>
    </source>
</evidence>
<evidence type="ECO:0000256" key="4">
    <source>
        <dbReference type="ARBA" id="ARBA00022989"/>
    </source>
</evidence>
<dbReference type="EMBL" id="QSFV01000012">
    <property type="protein sequence ID" value="RHA80895.1"/>
    <property type="molecule type" value="Genomic_DNA"/>
</dbReference>